<evidence type="ECO:0000313" key="3">
    <source>
        <dbReference type="Proteomes" id="UP001321473"/>
    </source>
</evidence>
<dbReference type="AlphaFoldDB" id="A0AAQ4ELD0"/>
<organism evidence="2 3">
    <name type="scientific">Amblyomma americanum</name>
    <name type="common">Lone star tick</name>
    <dbReference type="NCBI Taxonomy" id="6943"/>
    <lineage>
        <taxon>Eukaryota</taxon>
        <taxon>Metazoa</taxon>
        <taxon>Ecdysozoa</taxon>
        <taxon>Arthropoda</taxon>
        <taxon>Chelicerata</taxon>
        <taxon>Arachnida</taxon>
        <taxon>Acari</taxon>
        <taxon>Parasitiformes</taxon>
        <taxon>Ixodida</taxon>
        <taxon>Ixodoidea</taxon>
        <taxon>Ixodidae</taxon>
        <taxon>Amblyomminae</taxon>
        <taxon>Amblyomma</taxon>
    </lineage>
</organism>
<proteinExistence type="predicted"/>
<dbReference type="InterPro" id="IPR008753">
    <property type="entry name" value="Peptidase_M13_N"/>
</dbReference>
<reference evidence="2 3" key="1">
    <citation type="journal article" date="2023" name="Arcadia Sci">
        <title>De novo assembly of a long-read Amblyomma americanum tick genome.</title>
        <authorList>
            <person name="Chou S."/>
            <person name="Poskanzer K.E."/>
            <person name="Rollins M."/>
            <person name="Thuy-Boun P.S."/>
        </authorList>
    </citation>
    <scope>NUCLEOTIDE SEQUENCE [LARGE SCALE GENOMIC DNA]</scope>
    <source>
        <strain evidence="2">F_SG_1</strain>
        <tissue evidence="2">Salivary glands</tissue>
    </source>
</reference>
<gene>
    <name evidence="2" type="ORF">V5799_031155</name>
</gene>
<dbReference type="Pfam" id="PF05649">
    <property type="entry name" value="Peptidase_M13_N"/>
    <property type="match status" value="1"/>
</dbReference>
<name>A0AAQ4ELD0_AMBAM</name>
<evidence type="ECO:0000313" key="2">
    <source>
        <dbReference type="EMBL" id="KAK8775500.1"/>
    </source>
</evidence>
<protein>
    <recommendedName>
        <fullName evidence="1">Peptidase M13 N-terminal domain-containing protein</fullName>
    </recommendedName>
</protein>
<sequence>MTMAATLLFTLAKYLRDFCDRFAICLQRGEAEHIVTTIIKFEQLLSFIHWPTLLAAVLGKHFNATAETDVVIKSPHYLNGLDEVLEKSSESVVALYVGYTIFSWFAPLIVNLDASTNTILSPSTEQNRQWAKFQCLLLSEGVFGFAYLHAFSSLPAFDSAQRAAFESSLEASGYSMLNFRLHPNFLADSKQVFYAAHMTALCDETDTAQNSFIYRMFNEDLFDFFRGENLKGKGYLYRISLNGSPLQNLDQ</sequence>
<dbReference type="Proteomes" id="UP001321473">
    <property type="component" value="Unassembled WGS sequence"/>
</dbReference>
<comment type="caution">
    <text evidence="2">The sequence shown here is derived from an EMBL/GenBank/DDBJ whole genome shotgun (WGS) entry which is preliminary data.</text>
</comment>
<dbReference type="Gene3D" id="1.10.1380.10">
    <property type="entry name" value="Neutral endopeptidase , domain2"/>
    <property type="match status" value="1"/>
</dbReference>
<evidence type="ECO:0000259" key="1">
    <source>
        <dbReference type="Pfam" id="PF05649"/>
    </source>
</evidence>
<keyword evidence="3" id="KW-1185">Reference proteome</keyword>
<dbReference type="EMBL" id="JARKHS020014087">
    <property type="protein sequence ID" value="KAK8775500.1"/>
    <property type="molecule type" value="Genomic_DNA"/>
</dbReference>
<dbReference type="InterPro" id="IPR042089">
    <property type="entry name" value="Peptidase_M13_dom_2"/>
</dbReference>
<accession>A0AAQ4ELD0</accession>
<feature type="domain" description="Peptidase M13 N-terminal" evidence="1">
    <location>
        <begin position="36"/>
        <end position="151"/>
    </location>
</feature>